<evidence type="ECO:0000256" key="3">
    <source>
        <dbReference type="SAM" id="Phobius"/>
    </source>
</evidence>
<dbReference type="PROSITE" id="PS50853">
    <property type="entry name" value="FN3"/>
    <property type="match status" value="2"/>
</dbReference>
<dbReference type="Proteomes" id="UP001209878">
    <property type="component" value="Unassembled WGS sequence"/>
</dbReference>
<feature type="compositionally biased region" description="Polar residues" evidence="2">
    <location>
        <begin position="368"/>
        <end position="382"/>
    </location>
</feature>
<feature type="compositionally biased region" description="Polar residues" evidence="2">
    <location>
        <begin position="331"/>
        <end position="343"/>
    </location>
</feature>
<feature type="compositionally biased region" description="Basic residues" evidence="2">
    <location>
        <begin position="82"/>
        <end position="105"/>
    </location>
</feature>
<evidence type="ECO:0000313" key="5">
    <source>
        <dbReference type="EMBL" id="KAK2150564.1"/>
    </source>
</evidence>
<dbReference type="EMBL" id="JAODUO010002746">
    <property type="protein sequence ID" value="KAK2150564.1"/>
    <property type="molecule type" value="Genomic_DNA"/>
</dbReference>
<feature type="compositionally biased region" description="Acidic residues" evidence="2">
    <location>
        <begin position="109"/>
        <end position="123"/>
    </location>
</feature>
<dbReference type="GO" id="GO:0007399">
    <property type="term" value="P:nervous system development"/>
    <property type="evidence" value="ECO:0007669"/>
    <property type="project" value="TreeGrafter"/>
</dbReference>
<feature type="region of interest" description="Disordered" evidence="2">
    <location>
        <begin position="624"/>
        <end position="720"/>
    </location>
</feature>
<dbReference type="CDD" id="cd00063">
    <property type="entry name" value="FN3"/>
    <property type="match status" value="2"/>
</dbReference>
<dbReference type="AlphaFoldDB" id="A0AAD9N1A7"/>
<feature type="region of interest" description="Disordered" evidence="2">
    <location>
        <begin position="58"/>
        <end position="140"/>
    </location>
</feature>
<dbReference type="GO" id="GO:0098609">
    <property type="term" value="P:cell-cell adhesion"/>
    <property type="evidence" value="ECO:0007669"/>
    <property type="project" value="TreeGrafter"/>
</dbReference>
<keyword evidence="1" id="KW-1015">Disulfide bond</keyword>
<dbReference type="SMART" id="SM00060">
    <property type="entry name" value="FN3"/>
    <property type="match status" value="2"/>
</dbReference>
<dbReference type="InterPro" id="IPR003961">
    <property type="entry name" value="FN3_dom"/>
</dbReference>
<dbReference type="PANTHER" id="PTHR44170:SF54">
    <property type="entry name" value="FI24025P1"/>
    <property type="match status" value="1"/>
</dbReference>
<dbReference type="Gene3D" id="2.60.40.10">
    <property type="entry name" value="Immunoglobulins"/>
    <property type="match status" value="3"/>
</dbReference>
<dbReference type="InterPro" id="IPR036116">
    <property type="entry name" value="FN3_sf"/>
</dbReference>
<dbReference type="Pfam" id="PF00041">
    <property type="entry name" value="fn3"/>
    <property type="match status" value="2"/>
</dbReference>
<dbReference type="PANTHER" id="PTHR44170">
    <property type="entry name" value="PROTEIN SIDEKICK"/>
    <property type="match status" value="1"/>
</dbReference>
<dbReference type="SUPFAM" id="SSF48726">
    <property type="entry name" value="Immunoglobulin"/>
    <property type="match status" value="1"/>
</dbReference>
<evidence type="ECO:0000256" key="2">
    <source>
        <dbReference type="SAM" id="MobiDB-lite"/>
    </source>
</evidence>
<accession>A0AAD9N1A7</accession>
<evidence type="ECO:0000313" key="6">
    <source>
        <dbReference type="Proteomes" id="UP001209878"/>
    </source>
</evidence>
<name>A0AAD9N1A7_RIDPI</name>
<dbReference type="InterPro" id="IPR013783">
    <property type="entry name" value="Ig-like_fold"/>
</dbReference>
<feature type="transmembrane region" description="Helical" evidence="3">
    <location>
        <begin position="390"/>
        <end position="415"/>
    </location>
</feature>
<evidence type="ECO:0000256" key="1">
    <source>
        <dbReference type="ARBA" id="ARBA00023157"/>
    </source>
</evidence>
<keyword evidence="3" id="KW-0812">Transmembrane</keyword>
<organism evidence="5 6">
    <name type="scientific">Ridgeia piscesae</name>
    <name type="common">Tubeworm</name>
    <dbReference type="NCBI Taxonomy" id="27915"/>
    <lineage>
        <taxon>Eukaryota</taxon>
        <taxon>Metazoa</taxon>
        <taxon>Spiralia</taxon>
        <taxon>Lophotrochozoa</taxon>
        <taxon>Annelida</taxon>
        <taxon>Polychaeta</taxon>
        <taxon>Sedentaria</taxon>
        <taxon>Canalipalpata</taxon>
        <taxon>Sabellida</taxon>
        <taxon>Siboglinidae</taxon>
        <taxon>Ridgeia</taxon>
    </lineage>
</organism>
<gene>
    <name evidence="5" type="ORF">NP493_2758g00001</name>
</gene>
<proteinExistence type="predicted"/>
<dbReference type="InterPro" id="IPR036179">
    <property type="entry name" value="Ig-like_dom_sf"/>
</dbReference>
<comment type="caution">
    <text evidence="5">The sequence shown here is derived from an EMBL/GenBank/DDBJ whole genome shotgun (WGS) entry which is preliminary data.</text>
</comment>
<feature type="domain" description="Fibronectin type-III" evidence="4">
    <location>
        <begin position="244"/>
        <end position="339"/>
    </location>
</feature>
<feature type="domain" description="Fibronectin type-III" evidence="4">
    <location>
        <begin position="134"/>
        <end position="235"/>
    </location>
</feature>
<feature type="compositionally biased region" description="Basic and acidic residues" evidence="2">
    <location>
        <begin position="577"/>
        <end position="595"/>
    </location>
</feature>
<sequence length="720" mass="79989">MLPDTALTISDVQPRHAGMYQCVARSKLGSDYATARLTVQPVGGPSLLSKVIVCAETSESGDPPDGAAGGGTNSSRVDTGRRRPGARRRNRKNGRKGRTQPRRKRPEPQDEEDEEEEDTDSQNEEPQGSAKLIPPSRPKVTQLSDTSVMLRWKVPDNDGLSVTFFKVQYKEMTADKRRRRWHTIDEDILSSARMYEVSGLRPGSMYKFRVLAVFSNNDNKQSPNSRKFTLKMAPAHMPQAPAAGPVIVEARPVSPKAISITWQYLPVDQAPIEGYFVYHKPYEASDADYKKQTLLGPARSSHLLTELKPNTQYSIKMRCFNAAGHSDESNTVVKKTLSSSGHPNQRDDGTDLFPDGPPGKRPVGRTPRPSSETSLDDYPNTTNTKQSNELLYLVLGTVLGGMMLLLIVLMAMCAWRQQQQSRMMAAMGGRNKFDDPARVIHTDSMRKQQAGSNGFLLKGLNGQAGNGYVPNQGQTNGSRAQMNISVNPMTELEEDKYTDGRRSPHVNQWLRESERSEPPQLIQPPPPPVSYSGGSASHLDDSDQLSMENLDRHQYSECSGSHPRCASSDLCDPPDYSSHERWQHRGQQDQSSHDLRANNRTSLDHIPRSHERLPYRGIRADPLCDSNERVSDHSHGSSSQLSGRHRRRQRRKDSGEGSTRDQATNTDLSSNEDSVNVTTPCLRPGHSDSSHDTSLNLGSSPAPPYHDLPRVTDYPPSDQE</sequence>
<keyword evidence="3" id="KW-1133">Transmembrane helix</keyword>
<feature type="compositionally biased region" description="Basic and acidic residues" evidence="2">
    <location>
        <begin position="626"/>
        <end position="635"/>
    </location>
</feature>
<protein>
    <recommendedName>
        <fullName evidence="4">Fibronectin type-III domain-containing protein</fullName>
    </recommendedName>
</protein>
<keyword evidence="6" id="KW-1185">Reference proteome</keyword>
<feature type="region of interest" description="Disordered" evidence="2">
    <location>
        <begin position="511"/>
        <end position="595"/>
    </location>
</feature>
<keyword evidence="3" id="KW-0472">Membrane</keyword>
<evidence type="ECO:0000259" key="4">
    <source>
        <dbReference type="PROSITE" id="PS50853"/>
    </source>
</evidence>
<feature type="compositionally biased region" description="Polar residues" evidence="2">
    <location>
        <begin position="660"/>
        <end position="679"/>
    </location>
</feature>
<reference evidence="5" key="1">
    <citation type="journal article" date="2023" name="Mol. Biol. Evol.">
        <title>Third-Generation Sequencing Reveals the Adaptive Role of the Epigenome in Three Deep-Sea Polychaetes.</title>
        <authorList>
            <person name="Perez M."/>
            <person name="Aroh O."/>
            <person name="Sun Y."/>
            <person name="Lan Y."/>
            <person name="Juniper S.K."/>
            <person name="Young C.R."/>
            <person name="Angers B."/>
            <person name="Qian P.Y."/>
        </authorList>
    </citation>
    <scope>NUCLEOTIDE SEQUENCE</scope>
    <source>
        <strain evidence="5">R07B-5</strain>
    </source>
</reference>
<feature type="region of interest" description="Disordered" evidence="2">
    <location>
        <begin position="331"/>
        <end position="382"/>
    </location>
</feature>
<dbReference type="SUPFAM" id="SSF49265">
    <property type="entry name" value="Fibronectin type III"/>
    <property type="match status" value="1"/>
</dbReference>